<keyword evidence="1" id="KW-1133">Transmembrane helix</keyword>
<protein>
    <submittedName>
        <fullName evidence="2">Uncharacterized protein</fullName>
    </submittedName>
</protein>
<reference evidence="2 3" key="1">
    <citation type="submission" date="2021-06" db="EMBL/GenBank/DDBJ databases">
        <authorList>
            <person name="Palmer J.M."/>
        </authorList>
    </citation>
    <scope>NUCLEOTIDE SEQUENCE [LARGE SCALE GENOMIC DNA]</scope>
    <source>
        <strain evidence="3">if_2019</strain>
        <tissue evidence="2">Muscle</tissue>
    </source>
</reference>
<keyword evidence="3" id="KW-1185">Reference proteome</keyword>
<organism evidence="2 3">
    <name type="scientific">Ilyodon furcidens</name>
    <name type="common">goldbreast splitfin</name>
    <dbReference type="NCBI Taxonomy" id="33524"/>
    <lineage>
        <taxon>Eukaryota</taxon>
        <taxon>Metazoa</taxon>
        <taxon>Chordata</taxon>
        <taxon>Craniata</taxon>
        <taxon>Vertebrata</taxon>
        <taxon>Euteleostomi</taxon>
        <taxon>Actinopterygii</taxon>
        <taxon>Neopterygii</taxon>
        <taxon>Teleostei</taxon>
        <taxon>Neoteleostei</taxon>
        <taxon>Acanthomorphata</taxon>
        <taxon>Ovalentaria</taxon>
        <taxon>Atherinomorphae</taxon>
        <taxon>Cyprinodontiformes</taxon>
        <taxon>Goodeidae</taxon>
        <taxon>Ilyodon</taxon>
    </lineage>
</organism>
<gene>
    <name evidence="2" type="ORF">ILYODFUR_016626</name>
</gene>
<keyword evidence="1" id="KW-0812">Transmembrane</keyword>
<proteinExistence type="predicted"/>
<comment type="caution">
    <text evidence="2">The sequence shown here is derived from an EMBL/GenBank/DDBJ whole genome shotgun (WGS) entry which is preliminary data.</text>
</comment>
<dbReference type="Proteomes" id="UP001482620">
    <property type="component" value="Unassembled WGS sequence"/>
</dbReference>
<keyword evidence="1" id="KW-0472">Membrane</keyword>
<feature type="transmembrane region" description="Helical" evidence="1">
    <location>
        <begin position="59"/>
        <end position="77"/>
    </location>
</feature>
<evidence type="ECO:0000313" key="2">
    <source>
        <dbReference type="EMBL" id="MEQ2229210.1"/>
    </source>
</evidence>
<sequence>MAKIQHSHVTVAPSQGQIIAPLFTPCSVCRFILDLRLSVNTDFTQGLALHYSKVKKWKVFFFYCFIYFIIFFFYCHIKVSRGSNTMHHVKTSEEECIDIDQVKSRPRVSLCH</sequence>
<name>A0ABV0T8K0_9TELE</name>
<dbReference type="EMBL" id="JAHRIQ010024694">
    <property type="protein sequence ID" value="MEQ2229210.1"/>
    <property type="molecule type" value="Genomic_DNA"/>
</dbReference>
<evidence type="ECO:0000256" key="1">
    <source>
        <dbReference type="SAM" id="Phobius"/>
    </source>
</evidence>
<accession>A0ABV0T8K0</accession>
<evidence type="ECO:0000313" key="3">
    <source>
        <dbReference type="Proteomes" id="UP001482620"/>
    </source>
</evidence>